<dbReference type="CDD" id="cd05233">
    <property type="entry name" value="SDR_c"/>
    <property type="match status" value="1"/>
</dbReference>
<dbReference type="PROSITE" id="PS00061">
    <property type="entry name" value="ADH_SHORT"/>
    <property type="match status" value="1"/>
</dbReference>
<proteinExistence type="inferred from homology"/>
<evidence type="ECO:0000313" key="4">
    <source>
        <dbReference type="Proteomes" id="UP000190423"/>
    </source>
</evidence>
<name>A0A1T4KJJ4_TREPO</name>
<evidence type="ECO:0000313" key="3">
    <source>
        <dbReference type="EMBL" id="SJZ42545.1"/>
    </source>
</evidence>
<evidence type="ECO:0000256" key="1">
    <source>
        <dbReference type="ARBA" id="ARBA00006484"/>
    </source>
</evidence>
<dbReference type="GeneID" id="78316501"/>
<comment type="similarity">
    <text evidence="1">Belongs to the short-chain dehydrogenases/reductases (SDR) family.</text>
</comment>
<sequence length="227" mass="24765">MKVLITGTSCGIGRAAAVRFLSSGHSVTGIDILGDTITGTSGIPQESSYKHYIADISRKETLPDEDGIEILINNAGIQTGTQKDIDVNLIGTMNVTEKYAFQNKIRSVLFNSSVSSLTGNEFPEYVASKAGVTGYMRNVAIRLANMYRATCNALCFGGVTTDLNRLVMEDAEKWARIMDVTPLKRWATAEEAAEWCYFMTVVNTFCTGQAIDISGGERNCADLFVWD</sequence>
<dbReference type="Pfam" id="PF13561">
    <property type="entry name" value="adh_short_C2"/>
    <property type="match status" value="1"/>
</dbReference>
<dbReference type="InterPro" id="IPR020904">
    <property type="entry name" value="Sc_DH/Rdtase_CS"/>
</dbReference>
<dbReference type="InterPro" id="IPR036291">
    <property type="entry name" value="NAD(P)-bd_dom_sf"/>
</dbReference>
<dbReference type="OrthoDB" id="9803333at2"/>
<dbReference type="InterPro" id="IPR002347">
    <property type="entry name" value="SDR_fam"/>
</dbReference>
<dbReference type="PRINTS" id="PR00081">
    <property type="entry name" value="GDHRDH"/>
</dbReference>
<dbReference type="GO" id="GO:0016616">
    <property type="term" value="F:oxidoreductase activity, acting on the CH-OH group of donors, NAD or NADP as acceptor"/>
    <property type="evidence" value="ECO:0007669"/>
    <property type="project" value="TreeGrafter"/>
</dbReference>
<dbReference type="RefSeq" id="WP_078933114.1">
    <property type="nucleotide sequence ID" value="NZ_FUWG01000008.1"/>
</dbReference>
<reference evidence="3 4" key="1">
    <citation type="submission" date="2017-02" db="EMBL/GenBank/DDBJ databases">
        <authorList>
            <person name="Peterson S.W."/>
        </authorList>
    </citation>
    <scope>NUCLEOTIDE SEQUENCE [LARGE SCALE GENOMIC DNA]</scope>
    <source>
        <strain evidence="3 4">ATCC BAA-908</strain>
    </source>
</reference>
<dbReference type="EMBL" id="FUWG01000008">
    <property type="protein sequence ID" value="SJZ42545.1"/>
    <property type="molecule type" value="Genomic_DNA"/>
</dbReference>
<dbReference type="PANTHER" id="PTHR42760:SF133">
    <property type="entry name" value="3-OXOACYL-[ACYL-CARRIER-PROTEIN] REDUCTASE"/>
    <property type="match status" value="1"/>
</dbReference>
<evidence type="ECO:0000256" key="2">
    <source>
        <dbReference type="ARBA" id="ARBA00023002"/>
    </source>
</evidence>
<gene>
    <name evidence="3" type="ORF">SAMN02745149_01202</name>
</gene>
<accession>A0A1T4KJJ4</accession>
<dbReference type="PRINTS" id="PR00080">
    <property type="entry name" value="SDRFAMILY"/>
</dbReference>
<keyword evidence="2" id="KW-0560">Oxidoreductase</keyword>
<keyword evidence="4" id="KW-1185">Reference proteome</keyword>
<dbReference type="AlphaFoldDB" id="A0A1T4KJJ4"/>
<organism evidence="3 4">
    <name type="scientific">Treponema porcinum</name>
    <dbReference type="NCBI Taxonomy" id="261392"/>
    <lineage>
        <taxon>Bacteria</taxon>
        <taxon>Pseudomonadati</taxon>
        <taxon>Spirochaetota</taxon>
        <taxon>Spirochaetia</taxon>
        <taxon>Spirochaetales</taxon>
        <taxon>Treponemataceae</taxon>
        <taxon>Treponema</taxon>
    </lineage>
</organism>
<dbReference type="SUPFAM" id="SSF51735">
    <property type="entry name" value="NAD(P)-binding Rossmann-fold domains"/>
    <property type="match status" value="1"/>
</dbReference>
<dbReference type="Gene3D" id="3.40.50.720">
    <property type="entry name" value="NAD(P)-binding Rossmann-like Domain"/>
    <property type="match status" value="1"/>
</dbReference>
<dbReference type="Proteomes" id="UP000190423">
    <property type="component" value="Unassembled WGS sequence"/>
</dbReference>
<protein>
    <submittedName>
        <fullName evidence="3">3-oxoacyl-[acyl-carrier protein] reductase</fullName>
    </submittedName>
</protein>
<dbReference type="PANTHER" id="PTHR42760">
    <property type="entry name" value="SHORT-CHAIN DEHYDROGENASES/REDUCTASES FAMILY MEMBER"/>
    <property type="match status" value="1"/>
</dbReference>
<dbReference type="STRING" id="261392.SAMN02745149_01202"/>